<dbReference type="Gene3D" id="3.50.80.10">
    <property type="entry name" value="D-tyrosyl-tRNA(Tyr) deacylase"/>
    <property type="match status" value="1"/>
</dbReference>
<gene>
    <name evidence="3" type="primary">dtd</name>
    <name evidence="4" type="ORF">ISN26_06745</name>
</gene>
<comment type="function">
    <text evidence="3">An aminoacyl-tRNA editing enzyme that deacylates mischarged D-aminoacyl-tRNAs. Also deacylates mischarged glycyl-tRNA(Ala), protecting cells against glycine mischarging by AlaRS. Acts via tRNA-based rather than protein-based catalysis; rejects L-amino acids rather than detecting D-amino acids in the active site. By recycling D-aminoacyl-tRNA to D-amino acids and free tRNA molecules, this enzyme counteracts the toxicity associated with the formation of D-aminoacyl-tRNA entities in vivo and helps enforce protein L-homochirality.</text>
</comment>
<name>A0A930UD77_9GAMM</name>
<comment type="similarity">
    <text evidence="1 3">Belongs to the DTD family.</text>
</comment>
<dbReference type="GO" id="GO:0019478">
    <property type="term" value="P:D-amino acid catabolic process"/>
    <property type="evidence" value="ECO:0007669"/>
    <property type="project" value="UniProtKB-UniRule"/>
</dbReference>
<comment type="catalytic activity">
    <reaction evidence="3">
        <text>a D-aminoacyl-tRNA + H2O = a tRNA + a D-alpha-amino acid + H(+)</text>
        <dbReference type="Rhea" id="RHEA:13953"/>
        <dbReference type="Rhea" id="RHEA-COMP:10123"/>
        <dbReference type="Rhea" id="RHEA-COMP:10124"/>
        <dbReference type="ChEBI" id="CHEBI:15377"/>
        <dbReference type="ChEBI" id="CHEBI:15378"/>
        <dbReference type="ChEBI" id="CHEBI:59871"/>
        <dbReference type="ChEBI" id="CHEBI:78442"/>
        <dbReference type="ChEBI" id="CHEBI:79333"/>
        <dbReference type="EC" id="3.1.1.96"/>
    </reaction>
</comment>
<dbReference type="NCBIfam" id="TIGR00256">
    <property type="entry name" value="D-aminoacyl-tRNA deacylase"/>
    <property type="match status" value="1"/>
</dbReference>
<dbReference type="Proteomes" id="UP000604381">
    <property type="component" value="Unassembled WGS sequence"/>
</dbReference>
<accession>A0A930UD77</accession>
<keyword evidence="5" id="KW-1185">Reference proteome</keyword>
<keyword evidence="3" id="KW-0820">tRNA-binding</keyword>
<comment type="subunit">
    <text evidence="3">Homodimer.</text>
</comment>
<dbReference type="InterPro" id="IPR023509">
    <property type="entry name" value="DTD-like_sf"/>
</dbReference>
<dbReference type="GO" id="GO:0051500">
    <property type="term" value="F:D-tyrosyl-tRNA(Tyr) deacylase activity"/>
    <property type="evidence" value="ECO:0007669"/>
    <property type="project" value="TreeGrafter"/>
</dbReference>
<dbReference type="EC" id="3.1.1.96" evidence="3"/>
<evidence type="ECO:0000256" key="2">
    <source>
        <dbReference type="ARBA" id="ARBA00022801"/>
    </source>
</evidence>
<comment type="subcellular location">
    <subcellularLocation>
        <location evidence="3">Cytoplasm</location>
    </subcellularLocation>
</comment>
<dbReference type="SUPFAM" id="SSF69500">
    <property type="entry name" value="DTD-like"/>
    <property type="match status" value="1"/>
</dbReference>
<feature type="short sequence motif" description="Gly-cisPro motif, important for rejection of L-amino acids" evidence="3">
    <location>
        <begin position="137"/>
        <end position="138"/>
    </location>
</feature>
<dbReference type="AlphaFoldDB" id="A0A930UD77"/>
<dbReference type="PANTHER" id="PTHR10472:SF5">
    <property type="entry name" value="D-AMINOACYL-TRNA DEACYLASE 1"/>
    <property type="match status" value="1"/>
</dbReference>
<evidence type="ECO:0000256" key="3">
    <source>
        <dbReference type="HAMAP-Rule" id="MF_00518"/>
    </source>
</evidence>
<dbReference type="HAMAP" id="MF_00518">
    <property type="entry name" value="Deacylase_Dtd"/>
    <property type="match status" value="1"/>
</dbReference>
<dbReference type="GO" id="GO:0005737">
    <property type="term" value="C:cytoplasm"/>
    <property type="evidence" value="ECO:0007669"/>
    <property type="project" value="UniProtKB-SubCell"/>
</dbReference>
<dbReference type="EC" id="3.1.1.-" evidence="3"/>
<evidence type="ECO:0000313" key="5">
    <source>
        <dbReference type="Proteomes" id="UP000604381"/>
    </source>
</evidence>
<dbReference type="GO" id="GO:0106026">
    <property type="term" value="F:Gly-tRNA(Ala) deacylase activity"/>
    <property type="evidence" value="ECO:0007669"/>
    <property type="project" value="UniProtKB-UniRule"/>
</dbReference>
<comment type="catalytic activity">
    <reaction evidence="3">
        <text>glycyl-tRNA(Ala) + H2O = tRNA(Ala) + glycine + H(+)</text>
        <dbReference type="Rhea" id="RHEA:53744"/>
        <dbReference type="Rhea" id="RHEA-COMP:9657"/>
        <dbReference type="Rhea" id="RHEA-COMP:13640"/>
        <dbReference type="ChEBI" id="CHEBI:15377"/>
        <dbReference type="ChEBI" id="CHEBI:15378"/>
        <dbReference type="ChEBI" id="CHEBI:57305"/>
        <dbReference type="ChEBI" id="CHEBI:78442"/>
        <dbReference type="ChEBI" id="CHEBI:78522"/>
    </reaction>
</comment>
<evidence type="ECO:0000313" key="4">
    <source>
        <dbReference type="EMBL" id="MBF2735750.1"/>
    </source>
</evidence>
<reference evidence="4" key="1">
    <citation type="submission" date="2020-10" db="EMBL/GenBank/DDBJ databases">
        <title>An improved Amphimedon queenslandica hologenome assembly reveals how three proteobacterial symbionts can extend the metabolic phenotypic of their marine sponge host.</title>
        <authorList>
            <person name="Degnan B."/>
            <person name="Degnan S."/>
            <person name="Xiang X."/>
        </authorList>
    </citation>
    <scope>NUCLEOTIDE SEQUENCE</scope>
    <source>
        <strain evidence="4">AqS2</strain>
    </source>
</reference>
<dbReference type="Pfam" id="PF02580">
    <property type="entry name" value="Tyr_Deacylase"/>
    <property type="match status" value="1"/>
</dbReference>
<keyword evidence="2 3" id="KW-0378">Hydrolase</keyword>
<proteinExistence type="inferred from homology"/>
<comment type="domain">
    <text evidence="3">A Gly-cisPro motif from one monomer fits into the active site of the other monomer to allow specific chiral rejection of L-amino acids.</text>
</comment>
<organism evidence="4 5">
    <name type="scientific">Candidatus Amphirhobacter heronislandensis</name>
    <dbReference type="NCBI Taxonomy" id="1732024"/>
    <lineage>
        <taxon>Bacteria</taxon>
        <taxon>Pseudomonadati</taxon>
        <taxon>Pseudomonadota</taxon>
        <taxon>Gammaproteobacteria</taxon>
        <taxon>Candidatus Tethybacterales</taxon>
        <taxon>Candidatus Tethybacteraceae</taxon>
        <taxon>Candidatus Amphirhobacter</taxon>
    </lineage>
</organism>
<evidence type="ECO:0000256" key="1">
    <source>
        <dbReference type="ARBA" id="ARBA00009673"/>
    </source>
</evidence>
<dbReference type="PANTHER" id="PTHR10472">
    <property type="entry name" value="D-TYROSYL-TRNA TYR DEACYLASE"/>
    <property type="match status" value="1"/>
</dbReference>
<protein>
    <recommendedName>
        <fullName evidence="3">D-aminoacyl-tRNA deacylase</fullName>
        <shortName evidence="3">DTD</shortName>
        <ecNumber evidence="3">3.1.1.96</ecNumber>
    </recommendedName>
    <alternativeName>
        <fullName evidence="3">Gly-tRNA(Ala) deacylase</fullName>
        <ecNumber evidence="3">3.1.1.-</ecNumber>
    </alternativeName>
</protein>
<comment type="caution">
    <text evidence="4">The sequence shown here is derived from an EMBL/GenBank/DDBJ whole genome shotgun (WGS) entry which is preliminary data.</text>
</comment>
<dbReference type="InterPro" id="IPR003732">
    <property type="entry name" value="Daa-tRNA_deacyls_DTD"/>
</dbReference>
<dbReference type="GO" id="GO:0000049">
    <property type="term" value="F:tRNA binding"/>
    <property type="evidence" value="ECO:0007669"/>
    <property type="project" value="UniProtKB-UniRule"/>
</dbReference>
<dbReference type="EMBL" id="JADHEI010000050">
    <property type="protein sequence ID" value="MBF2735750.1"/>
    <property type="molecule type" value="Genomic_DNA"/>
</dbReference>
<keyword evidence="3" id="KW-0694">RNA-binding</keyword>
<dbReference type="FunFam" id="3.50.80.10:FF:000001">
    <property type="entry name" value="D-aminoacyl-tRNA deacylase"/>
    <property type="match status" value="1"/>
</dbReference>
<keyword evidence="3" id="KW-0963">Cytoplasm</keyword>
<sequence length="151" mass="15684">MLALLQRVAEARVAVAGEQAGAIGAGLLVLLCVVEGDDEGDAAALAAKTARLRIFADDAGRLNRSVKDAGGAVLLVSQFTLAADVRRGNRPSFARAAQPETAKELLARFAALLEAEGLTVEQGVFGADMDVHLHNQGPVSLLLDSRELRGG</sequence>
<dbReference type="GO" id="GO:0043908">
    <property type="term" value="F:Ser(Gly)-tRNA(Ala) hydrolase activity"/>
    <property type="evidence" value="ECO:0007669"/>
    <property type="project" value="UniProtKB-UniRule"/>
</dbReference>